<feature type="region of interest" description="Disordered" evidence="1">
    <location>
        <begin position="1"/>
        <end position="30"/>
    </location>
</feature>
<accession>A0A0B6ZUF1</accession>
<sequence>MEEQQTTGNNQVPTYSTCNSSSEEKRQMLQQNLTQEAHRQLQQGVMNMAAQMYGLAQQQTQQQEMGIFSDYSPANWHVTSCDASTYMGYTTDQYNNWYQQ</sequence>
<protein>
    <submittedName>
        <fullName evidence="2">Uncharacterized protein</fullName>
    </submittedName>
</protein>
<evidence type="ECO:0000313" key="2">
    <source>
        <dbReference type="EMBL" id="CEK72228.1"/>
    </source>
</evidence>
<feature type="compositionally biased region" description="Polar residues" evidence="1">
    <location>
        <begin position="1"/>
        <end position="21"/>
    </location>
</feature>
<dbReference type="AlphaFoldDB" id="A0A0B6ZUF1"/>
<organism evidence="2">
    <name type="scientific">Arion vulgaris</name>
    <dbReference type="NCBI Taxonomy" id="1028688"/>
    <lineage>
        <taxon>Eukaryota</taxon>
        <taxon>Metazoa</taxon>
        <taxon>Spiralia</taxon>
        <taxon>Lophotrochozoa</taxon>
        <taxon>Mollusca</taxon>
        <taxon>Gastropoda</taxon>
        <taxon>Heterobranchia</taxon>
        <taxon>Euthyneura</taxon>
        <taxon>Panpulmonata</taxon>
        <taxon>Eupulmonata</taxon>
        <taxon>Stylommatophora</taxon>
        <taxon>Helicina</taxon>
        <taxon>Arionoidea</taxon>
        <taxon>Arionidae</taxon>
        <taxon>Arion</taxon>
    </lineage>
</organism>
<reference evidence="2" key="1">
    <citation type="submission" date="2014-12" db="EMBL/GenBank/DDBJ databases">
        <title>Insight into the proteome of Arion vulgaris.</title>
        <authorList>
            <person name="Aradska J."/>
            <person name="Bulat T."/>
            <person name="Smidak R."/>
            <person name="Sarate P."/>
            <person name="Gangsoo J."/>
            <person name="Sialana F."/>
            <person name="Bilban M."/>
            <person name="Lubec G."/>
        </authorList>
    </citation>
    <scope>NUCLEOTIDE SEQUENCE</scope>
    <source>
        <tissue evidence="2">Skin</tissue>
    </source>
</reference>
<evidence type="ECO:0000256" key="1">
    <source>
        <dbReference type="SAM" id="MobiDB-lite"/>
    </source>
</evidence>
<dbReference type="EMBL" id="HACG01025363">
    <property type="protein sequence ID" value="CEK72228.1"/>
    <property type="molecule type" value="Transcribed_RNA"/>
</dbReference>
<gene>
    <name evidence="2" type="primary">ORF81554</name>
</gene>
<name>A0A0B6ZUF1_9EUPU</name>
<proteinExistence type="predicted"/>